<name>A0A7U3UP52_9ACTN</name>
<sequence length="295" mass="31820">MSGRMRIDAHHHLWDLDRRPQPWLRGDALEPLRRTFALPELLPLLDAHGIDTTVVVQSSASLDETRDLLATARASHGRIAGVVGWADLTDPDRLPGVLAELAEAGPLVGVRHQVQDEADPQWLDRPDVRAGLRAVGAAGLAYDLLVTPRELPAALAAVEELPEVRFVLDHAGKPPIAAGRWEPWAEQVAGIADHPNAVCKLSGLLTEADHESWRPADVLPYARHVLASFGADRVLFGSDWPVCTLAGRYADAFALAEQATAALTPDERDAVLGGNAFRVYSLAGPGERVSDQATE</sequence>
<comment type="similarity">
    <text evidence="1">Belongs to the metallo-dependent hydrolases superfamily.</text>
</comment>
<dbReference type="EMBL" id="AP018365">
    <property type="protein sequence ID" value="BBA96182.1"/>
    <property type="molecule type" value="Genomic_DNA"/>
</dbReference>
<dbReference type="GO" id="GO:0016787">
    <property type="term" value="F:hydrolase activity"/>
    <property type="evidence" value="ECO:0007669"/>
    <property type="project" value="InterPro"/>
</dbReference>
<dbReference type="PANTHER" id="PTHR43569">
    <property type="entry name" value="AMIDOHYDROLASE"/>
    <property type="match status" value="1"/>
</dbReference>
<evidence type="ECO:0000259" key="2">
    <source>
        <dbReference type="Pfam" id="PF04909"/>
    </source>
</evidence>
<reference evidence="3 4" key="3">
    <citation type="journal article" date="2011" name="Nat. Chem. Biol.">
        <title>Reveromycin A biosynthesis uses RevG and RevJ for stereospecific spiroacetal formation.</title>
        <authorList>
            <person name="Takahashi S."/>
            <person name="Toyoda A."/>
            <person name="Sekiyama Y."/>
            <person name="Takagi H."/>
            <person name="Nogawa T."/>
            <person name="Uramoto M."/>
            <person name="Suzuki R."/>
            <person name="Koshino H."/>
            <person name="Kumano T."/>
            <person name="Panthee S."/>
            <person name="Dairi T."/>
            <person name="Ishikawa J."/>
            <person name="Ikeda H."/>
            <person name="Sakaki Y."/>
            <person name="Osada H."/>
        </authorList>
    </citation>
    <scope>NUCLEOTIDE SEQUENCE [LARGE SCALE GENOMIC DNA]</scope>
    <source>
        <strain evidence="3 4">SN-593</strain>
    </source>
</reference>
<protein>
    <recommendedName>
        <fullName evidence="2">Amidohydrolase-related domain-containing protein</fullName>
    </recommendedName>
</protein>
<reference evidence="3 4" key="2">
    <citation type="journal article" date="2011" name="J. Antibiot.">
        <title>Furaquinocins I and J: novel polyketide isoprenoid hybrid compounds from Streptomyces reveromyceticus SN-593.</title>
        <authorList>
            <person name="Panthee S."/>
            <person name="Takahashi S."/>
            <person name="Takagi H."/>
            <person name="Nogawa T."/>
            <person name="Oowada E."/>
            <person name="Uramoto M."/>
            <person name="Osada H."/>
        </authorList>
    </citation>
    <scope>NUCLEOTIDE SEQUENCE [LARGE SCALE GENOMIC DNA]</scope>
    <source>
        <strain evidence="3 4">SN-593</strain>
    </source>
</reference>
<evidence type="ECO:0000313" key="3">
    <source>
        <dbReference type="EMBL" id="BBA96182.1"/>
    </source>
</evidence>
<organism evidence="3 4">
    <name type="scientific">Actinacidiphila reveromycinica</name>
    <dbReference type="NCBI Taxonomy" id="659352"/>
    <lineage>
        <taxon>Bacteria</taxon>
        <taxon>Bacillati</taxon>
        <taxon>Actinomycetota</taxon>
        <taxon>Actinomycetes</taxon>
        <taxon>Kitasatosporales</taxon>
        <taxon>Streptomycetaceae</taxon>
        <taxon>Actinacidiphila</taxon>
    </lineage>
</organism>
<dbReference type="AlphaFoldDB" id="A0A7U3UP52"/>
<reference evidence="3 4" key="4">
    <citation type="journal article" date="2020" name="Sci. Rep.">
        <title>beta-carboline chemical signals induce reveromycin production through a LuxR family regulator in Streptomyces sp. SN-593.</title>
        <authorList>
            <person name="Panthee S."/>
            <person name="Kito N."/>
            <person name="Hayashi T."/>
            <person name="Shimizu T."/>
            <person name="Ishikawa J."/>
            <person name="Hamamoto H."/>
            <person name="Osada H."/>
            <person name="Takahashi S."/>
        </authorList>
    </citation>
    <scope>NUCLEOTIDE SEQUENCE [LARGE SCALE GENOMIC DNA]</scope>
    <source>
        <strain evidence="3 4">SN-593</strain>
    </source>
</reference>
<dbReference type="SUPFAM" id="SSF51556">
    <property type="entry name" value="Metallo-dependent hydrolases"/>
    <property type="match status" value="1"/>
</dbReference>
<accession>A0A7U3UP52</accession>
<dbReference type="Pfam" id="PF04909">
    <property type="entry name" value="Amidohydro_2"/>
    <property type="match status" value="1"/>
</dbReference>
<evidence type="ECO:0000256" key="1">
    <source>
        <dbReference type="ARBA" id="ARBA00038310"/>
    </source>
</evidence>
<evidence type="ECO:0000313" key="4">
    <source>
        <dbReference type="Proteomes" id="UP000595703"/>
    </source>
</evidence>
<dbReference type="InterPro" id="IPR052350">
    <property type="entry name" value="Metallo-dep_Lactonases"/>
</dbReference>
<proteinExistence type="inferred from homology"/>
<dbReference type="PANTHER" id="PTHR43569:SF2">
    <property type="entry name" value="AMIDOHYDROLASE-RELATED DOMAIN-CONTAINING PROTEIN"/>
    <property type="match status" value="1"/>
</dbReference>
<dbReference type="Proteomes" id="UP000595703">
    <property type="component" value="Chromosome"/>
</dbReference>
<dbReference type="KEGG" id="arev:RVR_1363"/>
<keyword evidence="4" id="KW-1185">Reference proteome</keyword>
<dbReference type="InterPro" id="IPR032466">
    <property type="entry name" value="Metal_Hydrolase"/>
</dbReference>
<dbReference type="Gene3D" id="3.20.20.140">
    <property type="entry name" value="Metal-dependent hydrolases"/>
    <property type="match status" value="1"/>
</dbReference>
<feature type="domain" description="Amidohydrolase-related" evidence="2">
    <location>
        <begin position="7"/>
        <end position="281"/>
    </location>
</feature>
<reference evidence="3 4" key="1">
    <citation type="journal article" date="2010" name="J. Bacteriol.">
        <title>Biochemical characterization of a novel indole prenyltransferase from Streptomyces sp. SN-593.</title>
        <authorList>
            <person name="Takahashi S."/>
            <person name="Takagi H."/>
            <person name="Toyoda A."/>
            <person name="Uramoto M."/>
            <person name="Nogawa T."/>
            <person name="Ueki M."/>
            <person name="Sakaki Y."/>
            <person name="Osada H."/>
        </authorList>
    </citation>
    <scope>NUCLEOTIDE SEQUENCE [LARGE SCALE GENOMIC DNA]</scope>
    <source>
        <strain evidence="3 4">SN-593</strain>
    </source>
</reference>
<dbReference type="InterPro" id="IPR006680">
    <property type="entry name" value="Amidohydro-rel"/>
</dbReference>
<gene>
    <name evidence="3" type="ORF">RVR_1363</name>
</gene>